<dbReference type="InterPro" id="IPR050973">
    <property type="entry name" value="H3K9_Histone-Lys_N-MTase"/>
</dbReference>
<reference evidence="12" key="1">
    <citation type="submission" date="2022-07" db="EMBL/GenBank/DDBJ databases">
        <title>Genome Sequence of Leucocoprinus birnbaumii.</title>
        <authorList>
            <person name="Buettner E."/>
        </authorList>
    </citation>
    <scope>NUCLEOTIDE SEQUENCE</scope>
    <source>
        <strain evidence="12">VT141</strain>
    </source>
</reference>
<feature type="transmembrane region" description="Helical" evidence="9">
    <location>
        <begin position="966"/>
        <end position="987"/>
    </location>
</feature>
<evidence type="ECO:0000313" key="12">
    <source>
        <dbReference type="EMBL" id="KAJ3575476.1"/>
    </source>
</evidence>
<dbReference type="SMART" id="SM00317">
    <property type="entry name" value="SET"/>
    <property type="match status" value="1"/>
</dbReference>
<feature type="compositionally biased region" description="Low complexity" evidence="8">
    <location>
        <begin position="814"/>
        <end position="825"/>
    </location>
</feature>
<dbReference type="GO" id="GO:0005634">
    <property type="term" value="C:nucleus"/>
    <property type="evidence" value="ECO:0007669"/>
    <property type="project" value="InterPro"/>
</dbReference>
<evidence type="ECO:0000259" key="11">
    <source>
        <dbReference type="PROSITE" id="PS50867"/>
    </source>
</evidence>
<feature type="region of interest" description="Disordered" evidence="8">
    <location>
        <begin position="121"/>
        <end position="476"/>
    </location>
</feature>
<feature type="region of interest" description="Disordered" evidence="8">
    <location>
        <begin position="520"/>
        <end position="874"/>
    </location>
</feature>
<feature type="compositionally biased region" description="Polar residues" evidence="8">
    <location>
        <begin position="1281"/>
        <end position="1293"/>
    </location>
</feature>
<organism evidence="12 13">
    <name type="scientific">Leucocoprinus birnbaumii</name>
    <dbReference type="NCBI Taxonomy" id="56174"/>
    <lineage>
        <taxon>Eukaryota</taxon>
        <taxon>Fungi</taxon>
        <taxon>Dikarya</taxon>
        <taxon>Basidiomycota</taxon>
        <taxon>Agaricomycotina</taxon>
        <taxon>Agaricomycetes</taxon>
        <taxon>Agaricomycetidae</taxon>
        <taxon>Agaricales</taxon>
        <taxon>Agaricineae</taxon>
        <taxon>Agaricaceae</taxon>
        <taxon>Leucocoprinus</taxon>
    </lineage>
</organism>
<feature type="compositionally biased region" description="Polar residues" evidence="8">
    <location>
        <begin position="751"/>
        <end position="765"/>
    </location>
</feature>
<feature type="region of interest" description="Disordered" evidence="8">
    <location>
        <begin position="1244"/>
        <end position="1293"/>
    </location>
</feature>
<keyword evidence="2" id="KW-0158">Chromosome</keyword>
<dbReference type="PROSITE" id="PS50867">
    <property type="entry name" value="PRE_SET"/>
    <property type="match status" value="1"/>
</dbReference>
<keyword evidence="5" id="KW-0949">S-adenosyl-L-methionine</keyword>
<accession>A0AAD5YZU4</accession>
<evidence type="ECO:0000256" key="2">
    <source>
        <dbReference type="ARBA" id="ARBA00022454"/>
    </source>
</evidence>
<keyword evidence="4" id="KW-0808">Transferase</keyword>
<feature type="compositionally biased region" description="Pro residues" evidence="8">
    <location>
        <begin position="355"/>
        <end position="368"/>
    </location>
</feature>
<dbReference type="PROSITE" id="PS50280">
    <property type="entry name" value="SET"/>
    <property type="match status" value="1"/>
</dbReference>
<dbReference type="SUPFAM" id="SSF82199">
    <property type="entry name" value="SET domain"/>
    <property type="match status" value="1"/>
</dbReference>
<keyword evidence="13" id="KW-1185">Reference proteome</keyword>
<feature type="transmembrane region" description="Helical" evidence="9">
    <location>
        <begin position="931"/>
        <end position="954"/>
    </location>
</feature>
<feature type="transmembrane region" description="Helical" evidence="9">
    <location>
        <begin position="999"/>
        <end position="1024"/>
    </location>
</feature>
<comment type="caution">
    <text evidence="12">The sequence shown here is derived from an EMBL/GenBank/DDBJ whole genome shotgun (WGS) entry which is preliminary data.</text>
</comment>
<dbReference type="GO" id="GO:0008270">
    <property type="term" value="F:zinc ion binding"/>
    <property type="evidence" value="ECO:0007669"/>
    <property type="project" value="InterPro"/>
</dbReference>
<comment type="subcellular location">
    <subcellularLocation>
        <location evidence="1">Chromosome</location>
    </subcellularLocation>
</comment>
<feature type="compositionally biased region" description="Polar residues" evidence="8">
    <location>
        <begin position="446"/>
        <end position="466"/>
    </location>
</feature>
<keyword evidence="9" id="KW-1133">Transmembrane helix</keyword>
<dbReference type="InterPro" id="IPR007728">
    <property type="entry name" value="Pre-SET_dom"/>
</dbReference>
<proteinExistence type="predicted"/>
<feature type="compositionally biased region" description="Polar residues" evidence="8">
    <location>
        <begin position="837"/>
        <end position="846"/>
    </location>
</feature>
<keyword evidence="7" id="KW-0862">Zinc</keyword>
<evidence type="ECO:0000256" key="4">
    <source>
        <dbReference type="ARBA" id="ARBA00022679"/>
    </source>
</evidence>
<evidence type="ECO:0000256" key="3">
    <source>
        <dbReference type="ARBA" id="ARBA00022603"/>
    </source>
</evidence>
<dbReference type="GO" id="GO:0042054">
    <property type="term" value="F:histone methyltransferase activity"/>
    <property type="evidence" value="ECO:0007669"/>
    <property type="project" value="InterPro"/>
</dbReference>
<evidence type="ECO:0000313" key="13">
    <source>
        <dbReference type="Proteomes" id="UP001213000"/>
    </source>
</evidence>
<sequence>MSASFLALTDSNSGDWTVDLEVSLSVDDVDEKTRRLRRADTETRRHVAGPIAGSITSVRLGQDYRDAVNEKFISVLTTASWKPVSNSLGLELEFFTFNNSSLRGATWPTIRDSELLSTQEAPKAMPVHPGAVNPTRVFNQPQPDDTDRTSSASPGSSQPRATPNFSRPLPLSPTSGSTAPLTAGSPSITGQFAGSASSFSRPLPSVPDATSRQSLDYPHGGRGSGLGTRIIDDRDDPDDDVIIPGPTLRQPQSHSPIRSYEDSRRTSSALTESDLLYASAPSTPLRIPGELSAEEVDISRDTPSGSQTTHEAPRRDQPSRRATVAGGEPHHDLGEGSLTPKRAATTDQYTQHYLHPPPMPVPQLPHPPEASEQHQDDEDEPLEYSDDMDPYLRKLVDNFDVGGPTFPELRPDEQITDPPQFPDPQPHPQPLVFGLPDSDAQPPASPQSDNDTVQMSMPSAYNFSSQEQHDPAWKSYASSSLHAMPGFGDHLVSSGTPRHSTPPVIAGTNLEFEPLQSPYEQADLSTSSPAPGKILDSTHDHESPIIPQLDPINTHTSRPLPPFPPVAGQLGTAHGADDDIANNGEPVTPTKLSPVAPLRITKHARTPSSTTPIPPGAAAPSPPAYSSSPDFHSMRQSLSARPPGFPVPGSSSSQGQQPSPLSPAKGVTSDQVASPVQATSQADVQHTVSGVHSGSKADLPKSTVKNTTPDRPPSRVHEQLPAIPGTSSQAARKETQALAPVSHEEARKTTTDQPVQKQGNGQATKPTVVEAQAHDPISKPHTQPLPQDHRPGAPANLPPPPSQPKPPPPPPTTAPSKSQPTTAPSKPQPQHQPQPQSASDTTSTSGPRKRTSTRTDDTPSGKQPPPPRTLGEEKAQYNAIPPSSRSQYMQMLLALDDIPMIYNLCVFIFYLDFSLDLGNGVEAAVVNRIVNLPLFVVAFICTGIGLIGMGWLWWKWMKNYIWLTNRIFMPGLMNSLAGVISTLANIYGVQNGEFRTTSLVTISVTGGVGAVCGVLVLLYGVVLLGAVKKRHKREVGIDRAGKHGEGVWAGIKEKVRKRSALVASSVATAPHLYLVNRVNLNRNEIQRRLFENSPSPEPQDEQGTPDELWEYEVVSEEVTFDDTIRHEIHWYNWRRADGTTQTWHTLPAASLREWETIQRRRRLEVVRDSIDIDLSAFSGSDIHNFATCLRAQAYDDKLKLRQKYQPTLEAEMHELLQEKLSPDWNPKGGHPLLLQKGSCYSSSVGSAGRRSLRRSTVQRQQQQREPSVEPKDVAGPVAGPSTRSDSRSVQRPRITQTKLSIEWTEIASSAGAAPVYFINEVDDEEAPSLAPGFQYIEKGYIYADGIEKPPQDFQIGCSCDYCESPDACECQNDSEVAQKNGHKAYAYLDSGLFAFRTSRGAEVLECNANCSCKADCINRVAQRPRDVPIEIFKTAGKGWGVRASIDIPRGKVLGMYSGQIITRQEAQTKPGSCYIFDLDGQEDPENDVDGGPRGVFSVDAETCGNWARFVNHSCGPNLSIYLAVYDTIPSTNQPYITFVAHESIKAGTELTLDYDPGHADDDRMEEDVEGSVKECFCGKGDLVPRK</sequence>
<dbReference type="PANTHER" id="PTHR46223:SF3">
    <property type="entry name" value="HISTONE-LYSINE N-METHYLTRANSFERASE SET-23"/>
    <property type="match status" value="1"/>
</dbReference>
<dbReference type="PANTHER" id="PTHR46223">
    <property type="entry name" value="HISTONE-LYSINE N-METHYLTRANSFERASE SUV39H"/>
    <property type="match status" value="1"/>
</dbReference>
<dbReference type="GO" id="GO:0005694">
    <property type="term" value="C:chromosome"/>
    <property type="evidence" value="ECO:0007669"/>
    <property type="project" value="UniProtKB-SubCell"/>
</dbReference>
<dbReference type="SUPFAM" id="SSF81995">
    <property type="entry name" value="beta-sandwich domain of Sec23/24"/>
    <property type="match status" value="1"/>
</dbReference>
<keyword evidence="9" id="KW-0472">Membrane</keyword>
<evidence type="ECO:0000259" key="10">
    <source>
        <dbReference type="PROSITE" id="PS50280"/>
    </source>
</evidence>
<feature type="compositionally biased region" description="Pro residues" evidence="8">
    <location>
        <begin position="612"/>
        <end position="623"/>
    </location>
</feature>
<feature type="compositionally biased region" description="Polar residues" evidence="8">
    <location>
        <begin position="668"/>
        <end position="692"/>
    </location>
</feature>
<dbReference type="InterPro" id="IPR046341">
    <property type="entry name" value="SET_dom_sf"/>
</dbReference>
<protein>
    <recommendedName>
        <fullName evidence="14">SET domain-containing protein</fullName>
    </recommendedName>
</protein>
<dbReference type="GO" id="GO:0032259">
    <property type="term" value="P:methylation"/>
    <property type="evidence" value="ECO:0007669"/>
    <property type="project" value="UniProtKB-KW"/>
</dbReference>
<evidence type="ECO:0000256" key="8">
    <source>
        <dbReference type="SAM" id="MobiDB-lite"/>
    </source>
</evidence>
<feature type="domain" description="Pre-SET" evidence="11">
    <location>
        <begin position="1355"/>
        <end position="1424"/>
    </location>
</feature>
<dbReference type="Proteomes" id="UP001213000">
    <property type="component" value="Unassembled WGS sequence"/>
</dbReference>
<keyword evidence="9" id="KW-0812">Transmembrane</keyword>
<evidence type="ECO:0000256" key="6">
    <source>
        <dbReference type="ARBA" id="ARBA00022723"/>
    </source>
</evidence>
<feature type="compositionally biased region" description="Low complexity" evidence="8">
    <location>
        <begin position="1254"/>
        <end position="1264"/>
    </location>
</feature>
<feature type="compositionally biased region" description="Acidic residues" evidence="8">
    <location>
        <begin position="375"/>
        <end position="389"/>
    </location>
</feature>
<name>A0AAD5YZU4_9AGAR</name>
<evidence type="ECO:0000256" key="1">
    <source>
        <dbReference type="ARBA" id="ARBA00004286"/>
    </source>
</evidence>
<dbReference type="SMART" id="SM00468">
    <property type="entry name" value="PreSET"/>
    <property type="match status" value="1"/>
</dbReference>
<feature type="compositionally biased region" description="Low complexity" evidence="8">
    <location>
        <begin position="647"/>
        <end position="663"/>
    </location>
</feature>
<dbReference type="Gene3D" id="2.170.270.10">
    <property type="entry name" value="SET domain"/>
    <property type="match status" value="1"/>
</dbReference>
<keyword evidence="3" id="KW-0489">Methyltransferase</keyword>
<evidence type="ECO:0000256" key="9">
    <source>
        <dbReference type="SAM" id="Phobius"/>
    </source>
</evidence>
<gene>
    <name evidence="12" type="ORF">NP233_g1070</name>
</gene>
<feature type="compositionally biased region" description="Polar residues" evidence="8">
    <location>
        <begin position="301"/>
        <end position="310"/>
    </location>
</feature>
<dbReference type="Pfam" id="PF05033">
    <property type="entry name" value="Pre-SET"/>
    <property type="match status" value="1"/>
</dbReference>
<dbReference type="EMBL" id="JANIEX010000036">
    <property type="protein sequence ID" value="KAJ3575476.1"/>
    <property type="molecule type" value="Genomic_DNA"/>
</dbReference>
<feature type="compositionally biased region" description="Polar residues" evidence="8">
    <location>
        <begin position="136"/>
        <end position="165"/>
    </location>
</feature>
<feature type="compositionally biased region" description="Pro residues" evidence="8">
    <location>
        <begin position="796"/>
        <end position="813"/>
    </location>
</feature>
<evidence type="ECO:0000256" key="5">
    <source>
        <dbReference type="ARBA" id="ARBA00022691"/>
    </source>
</evidence>
<feature type="compositionally biased region" description="Polar residues" evidence="8">
    <location>
        <begin position="172"/>
        <end position="200"/>
    </location>
</feature>
<evidence type="ECO:0008006" key="14">
    <source>
        <dbReference type="Google" id="ProtNLM"/>
    </source>
</evidence>
<keyword evidence="6" id="KW-0479">Metal-binding</keyword>
<dbReference type="InterPro" id="IPR001214">
    <property type="entry name" value="SET_dom"/>
</dbReference>
<feature type="domain" description="SET" evidence="10">
    <location>
        <begin position="1427"/>
        <end position="1555"/>
    </location>
</feature>
<evidence type="ECO:0000256" key="7">
    <source>
        <dbReference type="ARBA" id="ARBA00022833"/>
    </source>
</evidence>
<feature type="transmembrane region" description="Helical" evidence="9">
    <location>
        <begin position="892"/>
        <end position="911"/>
    </location>
</feature>
<feature type="compositionally biased region" description="Pro residues" evidence="8">
    <location>
        <begin position="419"/>
        <end position="429"/>
    </location>
</feature>
<dbReference type="Pfam" id="PF00856">
    <property type="entry name" value="SET"/>
    <property type="match status" value="1"/>
</dbReference>